<gene>
    <name evidence="6" type="ORF">QTJ16_002173</name>
</gene>
<evidence type="ECO:0000313" key="6">
    <source>
        <dbReference type="EMBL" id="KAK2629070.1"/>
    </source>
</evidence>
<feature type="domain" description="Gamma-glutamylcyclotransferase AIG2-like" evidence="5">
    <location>
        <begin position="7"/>
        <end position="144"/>
    </location>
</feature>
<organism evidence="6 7">
    <name type="scientific">Diplocarpon rosae</name>
    <dbReference type="NCBI Taxonomy" id="946125"/>
    <lineage>
        <taxon>Eukaryota</taxon>
        <taxon>Fungi</taxon>
        <taxon>Dikarya</taxon>
        <taxon>Ascomycota</taxon>
        <taxon>Pezizomycotina</taxon>
        <taxon>Leotiomycetes</taxon>
        <taxon>Helotiales</taxon>
        <taxon>Drepanopezizaceae</taxon>
        <taxon>Diplocarpon</taxon>
    </lineage>
</organism>
<dbReference type="InterPro" id="IPR036568">
    <property type="entry name" value="GGCT-like_sf"/>
</dbReference>
<feature type="compositionally biased region" description="Basic and acidic residues" evidence="4">
    <location>
        <begin position="192"/>
        <end position="203"/>
    </location>
</feature>
<dbReference type="InterPro" id="IPR009288">
    <property type="entry name" value="AIG2-like_dom"/>
</dbReference>
<evidence type="ECO:0000256" key="1">
    <source>
        <dbReference type="ARBA" id="ARBA00008861"/>
    </source>
</evidence>
<dbReference type="Proteomes" id="UP001285354">
    <property type="component" value="Unassembled WGS sequence"/>
</dbReference>
<dbReference type="Pfam" id="PF06094">
    <property type="entry name" value="GGACT"/>
    <property type="match status" value="1"/>
</dbReference>
<dbReference type="Gene3D" id="3.10.490.10">
    <property type="entry name" value="Gamma-glutamyl cyclotransferase-like"/>
    <property type="match status" value="1"/>
</dbReference>
<reference evidence="6" key="1">
    <citation type="submission" date="2023-06" db="EMBL/GenBank/DDBJ databases">
        <title>Draft genome of Marssonina rosae.</title>
        <authorList>
            <person name="Cheng Q."/>
        </authorList>
    </citation>
    <scope>NUCLEOTIDE SEQUENCE</scope>
    <source>
        <strain evidence="6">R4</strain>
    </source>
</reference>
<dbReference type="GO" id="GO:0016740">
    <property type="term" value="F:transferase activity"/>
    <property type="evidence" value="ECO:0007669"/>
    <property type="project" value="UniProtKB-KW"/>
</dbReference>
<protein>
    <recommendedName>
        <fullName evidence="3">Putative gamma-glutamylcyclotransferase</fullName>
    </recommendedName>
</protein>
<keyword evidence="2" id="KW-0808">Transferase</keyword>
<evidence type="ECO:0000256" key="3">
    <source>
        <dbReference type="ARBA" id="ARBA00030602"/>
    </source>
</evidence>
<dbReference type="SUPFAM" id="SSF110857">
    <property type="entry name" value="Gamma-glutamyl cyclotransferase-like"/>
    <property type="match status" value="1"/>
</dbReference>
<dbReference type="InterPro" id="IPR013024">
    <property type="entry name" value="GGCT-like"/>
</dbReference>
<dbReference type="CDD" id="cd06661">
    <property type="entry name" value="GGCT_like"/>
    <property type="match status" value="1"/>
</dbReference>
<sequence length="203" mass="22798">MGDQTAFFYGTLMAREVLHRVIYGVSTPLPASPQHTLSLALTITPALLPAFCRHKVQHADYPGIVPDASREVRGTYVTGLTEGDIWRLDRFEGSEYERQDVVVTLLSEDEDGKGGEAEGTAPERKTQTYVYTAGEGRLEKEEWDYEVFRREKMHRWADASDEYRDVDEAVTDQEEAGHDPTGGRGVFSQVRKAQEEEKLASAV</sequence>
<dbReference type="PANTHER" id="PTHR31544:SF2">
    <property type="entry name" value="AIG2-LIKE PROTEIN D"/>
    <property type="match status" value="1"/>
</dbReference>
<name>A0AAD9WF52_9HELO</name>
<dbReference type="PANTHER" id="PTHR31544">
    <property type="entry name" value="AIG2-LIKE PROTEIN D"/>
    <property type="match status" value="1"/>
</dbReference>
<evidence type="ECO:0000256" key="2">
    <source>
        <dbReference type="ARBA" id="ARBA00022679"/>
    </source>
</evidence>
<accession>A0AAD9WF52</accession>
<dbReference type="AlphaFoldDB" id="A0AAD9WF52"/>
<evidence type="ECO:0000256" key="4">
    <source>
        <dbReference type="SAM" id="MobiDB-lite"/>
    </source>
</evidence>
<evidence type="ECO:0000313" key="7">
    <source>
        <dbReference type="Proteomes" id="UP001285354"/>
    </source>
</evidence>
<dbReference type="InterPro" id="IPR045038">
    <property type="entry name" value="AIG2-like"/>
</dbReference>
<dbReference type="EMBL" id="JAUBYV010000002">
    <property type="protein sequence ID" value="KAK2629070.1"/>
    <property type="molecule type" value="Genomic_DNA"/>
</dbReference>
<feature type="region of interest" description="Disordered" evidence="4">
    <location>
        <begin position="166"/>
        <end position="203"/>
    </location>
</feature>
<comment type="caution">
    <text evidence="6">The sequence shown here is derived from an EMBL/GenBank/DDBJ whole genome shotgun (WGS) entry which is preliminary data.</text>
</comment>
<keyword evidence="7" id="KW-1185">Reference proteome</keyword>
<evidence type="ECO:0000259" key="5">
    <source>
        <dbReference type="Pfam" id="PF06094"/>
    </source>
</evidence>
<comment type="similarity">
    <text evidence="1">Belongs to the gamma-glutamylcyclotransferase family.</text>
</comment>
<proteinExistence type="inferred from homology"/>